<dbReference type="PANTHER" id="PTHR12461">
    <property type="entry name" value="HYPOXIA-INDUCIBLE FACTOR 1 ALPHA INHIBITOR-RELATED"/>
    <property type="match status" value="1"/>
</dbReference>
<dbReference type="Gene3D" id="2.60.120.10">
    <property type="entry name" value="Jelly Rolls"/>
    <property type="match status" value="1"/>
</dbReference>
<accession>A0ABV9M094</accession>
<gene>
    <name evidence="2" type="ORF">ACFO4O_15520</name>
</gene>
<sequence>MAFNTMTTWQISTIDASDTNVVPSTVVNSDSPVLLKGLVSQWPLVQKSMRSSNHAIDYLLSFYNGKTTLSCKGLGKDGGRFFYNDDVTKLNYTTSRMRIDDVLNAIRKGIESEAGGDNYYIPSNPANTHFPGFTDDHAIVIESDGQNDEARQGIVPNLWIGGKTIASCHYDVHKNIACCTTGKRKFTLFPPEQINNLYPGPFEVTPGGPVISMVDFAAPDFTKHPRFKDALSSAQEVELSPGDALYIPPLWWHHVEGLNPFNVLVNYWWDESPRYLGSPINALHDAMLSIRDRSEAEKQAWKHVFDYYIFGDAEQSHDHLPENAKGILAPLDENHARRLRSLIIDRLNK</sequence>
<comment type="caution">
    <text evidence="2">The sequence shown here is derived from an EMBL/GenBank/DDBJ whole genome shotgun (WGS) entry which is preliminary data.</text>
</comment>
<name>A0ABV9M094_9ALTE</name>
<keyword evidence="3" id="KW-1185">Reference proteome</keyword>
<proteinExistence type="predicted"/>
<organism evidence="2 3">
    <name type="scientific">Glaciecola siphonariae</name>
    <dbReference type="NCBI Taxonomy" id="521012"/>
    <lineage>
        <taxon>Bacteria</taxon>
        <taxon>Pseudomonadati</taxon>
        <taxon>Pseudomonadota</taxon>
        <taxon>Gammaproteobacteria</taxon>
        <taxon>Alteromonadales</taxon>
        <taxon>Alteromonadaceae</taxon>
        <taxon>Glaciecola</taxon>
    </lineage>
</organism>
<reference evidence="3" key="1">
    <citation type="journal article" date="2019" name="Int. J. Syst. Evol. Microbiol.">
        <title>The Global Catalogue of Microorganisms (GCM) 10K type strain sequencing project: providing services to taxonomists for standard genome sequencing and annotation.</title>
        <authorList>
            <consortium name="The Broad Institute Genomics Platform"/>
            <consortium name="The Broad Institute Genome Sequencing Center for Infectious Disease"/>
            <person name="Wu L."/>
            <person name="Ma J."/>
        </authorList>
    </citation>
    <scope>NUCLEOTIDE SEQUENCE [LARGE SCALE GENOMIC DNA]</scope>
    <source>
        <strain evidence="3">KACC 12507</strain>
    </source>
</reference>
<evidence type="ECO:0000313" key="2">
    <source>
        <dbReference type="EMBL" id="MFC4701566.1"/>
    </source>
</evidence>
<dbReference type="SUPFAM" id="SSF51197">
    <property type="entry name" value="Clavaminate synthase-like"/>
    <property type="match status" value="1"/>
</dbReference>
<protein>
    <submittedName>
        <fullName evidence="2">Cupin-like domain-containing protein</fullName>
    </submittedName>
</protein>
<evidence type="ECO:0000259" key="1">
    <source>
        <dbReference type="PROSITE" id="PS51184"/>
    </source>
</evidence>
<dbReference type="PROSITE" id="PS51184">
    <property type="entry name" value="JMJC"/>
    <property type="match status" value="1"/>
</dbReference>
<dbReference type="RefSeq" id="WP_382410168.1">
    <property type="nucleotide sequence ID" value="NZ_JBHSGU010000017.1"/>
</dbReference>
<dbReference type="Proteomes" id="UP001595897">
    <property type="component" value="Unassembled WGS sequence"/>
</dbReference>
<dbReference type="InterPro" id="IPR003347">
    <property type="entry name" value="JmjC_dom"/>
</dbReference>
<dbReference type="SMART" id="SM00558">
    <property type="entry name" value="JmjC"/>
    <property type="match status" value="1"/>
</dbReference>
<evidence type="ECO:0000313" key="3">
    <source>
        <dbReference type="Proteomes" id="UP001595897"/>
    </source>
</evidence>
<dbReference type="PANTHER" id="PTHR12461:SF105">
    <property type="entry name" value="HYPOXIA-INDUCIBLE FACTOR 1-ALPHA INHIBITOR"/>
    <property type="match status" value="1"/>
</dbReference>
<dbReference type="Pfam" id="PF13621">
    <property type="entry name" value="Cupin_8"/>
    <property type="match status" value="1"/>
</dbReference>
<dbReference type="EMBL" id="JBHSGU010000017">
    <property type="protein sequence ID" value="MFC4701566.1"/>
    <property type="molecule type" value="Genomic_DNA"/>
</dbReference>
<dbReference type="InterPro" id="IPR014710">
    <property type="entry name" value="RmlC-like_jellyroll"/>
</dbReference>
<dbReference type="InterPro" id="IPR041667">
    <property type="entry name" value="Cupin_8"/>
</dbReference>
<feature type="domain" description="JmjC" evidence="1">
    <location>
        <begin position="118"/>
        <end position="284"/>
    </location>
</feature>